<dbReference type="SUPFAM" id="SSF51556">
    <property type="entry name" value="Metallo-dependent hydrolases"/>
    <property type="match status" value="1"/>
</dbReference>
<dbReference type="PANTHER" id="PTHR21240:SF28">
    <property type="entry name" value="ISO-OROTATE DECARBOXYLASE (EUROFUNG)"/>
    <property type="match status" value="1"/>
</dbReference>
<organism evidence="3 4">
    <name type="scientific">Candidatus Abyssobacteria bacterium SURF_17</name>
    <dbReference type="NCBI Taxonomy" id="2093361"/>
    <lineage>
        <taxon>Bacteria</taxon>
        <taxon>Pseudomonadati</taxon>
        <taxon>Candidatus Hydrogenedentota</taxon>
        <taxon>Candidatus Abyssobacteria</taxon>
    </lineage>
</organism>
<keyword evidence="1" id="KW-0456">Lyase</keyword>
<dbReference type="InterPro" id="IPR032466">
    <property type="entry name" value="Metal_Hydrolase"/>
</dbReference>
<dbReference type="InterPro" id="IPR032465">
    <property type="entry name" value="ACMSD"/>
</dbReference>
<evidence type="ECO:0000313" key="4">
    <source>
        <dbReference type="Proteomes" id="UP000285961"/>
    </source>
</evidence>
<reference evidence="3 4" key="1">
    <citation type="journal article" date="2017" name="ISME J.">
        <title>Energy and carbon metabolisms in a deep terrestrial subsurface fluid microbial community.</title>
        <authorList>
            <person name="Momper L."/>
            <person name="Jungbluth S.P."/>
            <person name="Lee M.D."/>
            <person name="Amend J.P."/>
        </authorList>
    </citation>
    <scope>NUCLEOTIDE SEQUENCE [LARGE SCALE GENOMIC DNA]</scope>
    <source>
        <strain evidence="3">SURF_17</strain>
    </source>
</reference>
<comment type="caution">
    <text evidence="3">The sequence shown here is derived from an EMBL/GenBank/DDBJ whole genome shotgun (WGS) entry which is preliminary data.</text>
</comment>
<dbReference type="InterPro" id="IPR006680">
    <property type="entry name" value="Amidohydro-rel"/>
</dbReference>
<evidence type="ECO:0000259" key="2">
    <source>
        <dbReference type="Pfam" id="PF04909"/>
    </source>
</evidence>
<dbReference type="GO" id="GO:0016787">
    <property type="term" value="F:hydrolase activity"/>
    <property type="evidence" value="ECO:0007669"/>
    <property type="project" value="UniProtKB-KW"/>
</dbReference>
<dbReference type="CDD" id="cd01292">
    <property type="entry name" value="metallo-dependent_hydrolases"/>
    <property type="match status" value="1"/>
</dbReference>
<dbReference type="GO" id="GO:0005737">
    <property type="term" value="C:cytoplasm"/>
    <property type="evidence" value="ECO:0007669"/>
    <property type="project" value="TreeGrafter"/>
</dbReference>
<protein>
    <submittedName>
        <fullName evidence="3">Amidohydrolase</fullName>
    </submittedName>
</protein>
<evidence type="ECO:0000313" key="3">
    <source>
        <dbReference type="EMBL" id="RJP66243.1"/>
    </source>
</evidence>
<dbReference type="GO" id="GO:0019748">
    <property type="term" value="P:secondary metabolic process"/>
    <property type="evidence" value="ECO:0007669"/>
    <property type="project" value="TreeGrafter"/>
</dbReference>
<evidence type="ECO:0000256" key="1">
    <source>
        <dbReference type="ARBA" id="ARBA00023239"/>
    </source>
</evidence>
<feature type="domain" description="Amidohydrolase-related" evidence="2">
    <location>
        <begin position="19"/>
        <end position="287"/>
    </location>
</feature>
<keyword evidence="3" id="KW-0378">Hydrolase</keyword>
<dbReference type="Proteomes" id="UP000285961">
    <property type="component" value="Unassembled WGS sequence"/>
</dbReference>
<dbReference type="AlphaFoldDB" id="A0A419ES07"/>
<accession>A0A419ES07</accession>
<dbReference type="Gene3D" id="3.20.20.140">
    <property type="entry name" value="Metal-dependent hydrolases"/>
    <property type="match status" value="1"/>
</dbReference>
<dbReference type="GO" id="GO:0016831">
    <property type="term" value="F:carboxy-lyase activity"/>
    <property type="evidence" value="ECO:0007669"/>
    <property type="project" value="InterPro"/>
</dbReference>
<dbReference type="EMBL" id="QZKI01000118">
    <property type="protein sequence ID" value="RJP66243.1"/>
    <property type="molecule type" value="Genomic_DNA"/>
</dbReference>
<sequence length="291" mass="33002">MRSMRNSMSFQQLTPIPVIDAHVHVFPQKLYEAIRKWFETHAWKFNENGTAEDFIEMQFEKGAAGLVLLSYAHRPGIARGLNEFMGGLVNRFPHTAGLAAIHPHDENPRDILKHAFEECGLCGVKLHCHVQAVAPDAPALFPIYEAVMQYGGIVNVHGGKEPAIDAYGLDVRAITGADRVENVLKRFPELKLVIPHLGMDESERFFDLMKRYPNLYLDTAMVLCRFFPVTADREKLIEHANRVLYGTDYPHIPFKMETELEAIVKMDLGDHALRQILFENAARLFPLGLKV</sequence>
<dbReference type="PANTHER" id="PTHR21240">
    <property type="entry name" value="2-AMINO-3-CARBOXYLMUCONATE-6-SEMIALDEHYDE DECARBOXYLASE"/>
    <property type="match status" value="1"/>
</dbReference>
<gene>
    <name evidence="3" type="ORF">C4532_16280</name>
</gene>
<proteinExistence type="predicted"/>
<name>A0A419ES07_9BACT</name>
<dbReference type="Pfam" id="PF04909">
    <property type="entry name" value="Amidohydro_2"/>
    <property type="match status" value="1"/>
</dbReference>